<dbReference type="PANTHER" id="PTHR12526:SF635">
    <property type="entry name" value="GLYCOSYL TRANSFERASE GROUP 1"/>
    <property type="match status" value="1"/>
</dbReference>
<dbReference type="EMBL" id="NQYH01000010">
    <property type="protein sequence ID" value="RIY40196.1"/>
    <property type="molecule type" value="Genomic_DNA"/>
</dbReference>
<dbReference type="Proteomes" id="UP000266206">
    <property type="component" value="Unassembled WGS sequence"/>
</dbReference>
<keyword evidence="3" id="KW-0808">Transferase</keyword>
<dbReference type="InterPro" id="IPR001296">
    <property type="entry name" value="Glyco_trans_1"/>
</dbReference>
<accession>A0A3A1YRS4</accession>
<dbReference type="GO" id="GO:0016757">
    <property type="term" value="F:glycosyltransferase activity"/>
    <property type="evidence" value="ECO:0007669"/>
    <property type="project" value="InterPro"/>
</dbReference>
<dbReference type="PANTHER" id="PTHR12526">
    <property type="entry name" value="GLYCOSYLTRANSFERASE"/>
    <property type="match status" value="1"/>
</dbReference>
<dbReference type="Gene3D" id="3.40.50.2000">
    <property type="entry name" value="Glycogen Phosphorylase B"/>
    <property type="match status" value="2"/>
</dbReference>
<protein>
    <submittedName>
        <fullName evidence="3">Transferase</fullName>
    </submittedName>
</protein>
<dbReference type="AlphaFoldDB" id="A0A3A1YRS4"/>
<evidence type="ECO:0000313" key="3">
    <source>
        <dbReference type="EMBL" id="RIY40196.1"/>
    </source>
</evidence>
<dbReference type="OrthoDB" id="9062832at2"/>
<organism evidence="3 4">
    <name type="scientific">Neopusillimonas maritima</name>
    <dbReference type="NCBI Taxonomy" id="2026239"/>
    <lineage>
        <taxon>Bacteria</taxon>
        <taxon>Pseudomonadati</taxon>
        <taxon>Pseudomonadota</taxon>
        <taxon>Betaproteobacteria</taxon>
        <taxon>Burkholderiales</taxon>
        <taxon>Alcaligenaceae</taxon>
        <taxon>Neopusillimonas</taxon>
    </lineage>
</organism>
<proteinExistence type="predicted"/>
<name>A0A3A1YRS4_9BURK</name>
<sequence length="371" mass="41600">MKILYTNIHHGNGGGHVTYIMNLLRTLENDHELWLGTPAQSRLFRYAREISGVNVVDMRFTSRPAVLFREVRALRRFLRQENFDLVHVNASADHRHMMLARMGLSRPPRIVWTRHNDRRINSLGHRLRANLGTDHVIAVSDYVARGLGASAYGSLPCTTIRHGIDTQYYAPVDPSRRTALRQHWFGDQHERLIVMGSVGGTDTEKGWLELVEAIAMLPADLRDRFRVLVAGDPPDTQRMSRVIAAGMQNACVFPGLVDDIRDVLGACDVGFVLSHFEALSYACRETMAMGLPTLITDTGGLPENLTHGVQGWILPVREPRAIVPILNALADNPQLRVEMGKAARRHSEQCFSLEPFTAQTLQVYENTIASI</sequence>
<comment type="caution">
    <text evidence="3">The sequence shown here is derived from an EMBL/GenBank/DDBJ whole genome shotgun (WGS) entry which is preliminary data.</text>
</comment>
<dbReference type="Pfam" id="PF00534">
    <property type="entry name" value="Glycos_transf_1"/>
    <property type="match status" value="1"/>
</dbReference>
<evidence type="ECO:0000259" key="1">
    <source>
        <dbReference type="Pfam" id="PF00534"/>
    </source>
</evidence>
<dbReference type="InterPro" id="IPR028098">
    <property type="entry name" value="Glyco_trans_4-like_N"/>
</dbReference>
<dbReference type="SUPFAM" id="SSF53756">
    <property type="entry name" value="UDP-Glycosyltransferase/glycogen phosphorylase"/>
    <property type="match status" value="1"/>
</dbReference>
<feature type="domain" description="Glycosyl transferase family 1" evidence="1">
    <location>
        <begin position="192"/>
        <end position="345"/>
    </location>
</feature>
<evidence type="ECO:0000259" key="2">
    <source>
        <dbReference type="Pfam" id="PF13439"/>
    </source>
</evidence>
<evidence type="ECO:0000313" key="4">
    <source>
        <dbReference type="Proteomes" id="UP000266206"/>
    </source>
</evidence>
<dbReference type="RefSeq" id="WP_119516530.1">
    <property type="nucleotide sequence ID" value="NZ_NQYH01000010.1"/>
</dbReference>
<gene>
    <name evidence="3" type="ORF">CJP73_11265</name>
</gene>
<dbReference type="Pfam" id="PF13439">
    <property type="entry name" value="Glyco_transf_4"/>
    <property type="match status" value="1"/>
</dbReference>
<reference evidence="3 4" key="1">
    <citation type="submission" date="2017-08" db="EMBL/GenBank/DDBJ databases">
        <title>Pusillimonas indicus sp. nov., a member of the family Alcaligenaceae isolated from surface seawater.</title>
        <authorList>
            <person name="Li J."/>
        </authorList>
    </citation>
    <scope>NUCLEOTIDE SEQUENCE [LARGE SCALE GENOMIC DNA]</scope>
    <source>
        <strain evidence="3 4">L52-1-41</strain>
    </source>
</reference>
<feature type="domain" description="Glycosyltransferase subfamily 4-like N-terminal" evidence="2">
    <location>
        <begin position="14"/>
        <end position="167"/>
    </location>
</feature>